<protein>
    <submittedName>
        <fullName evidence="4">Protein containing Heat shock protein Hsp20 protein</fullName>
    </submittedName>
</protein>
<evidence type="ECO:0000313" key="5">
    <source>
        <dbReference type="Proteomes" id="UP000033930"/>
    </source>
</evidence>
<dbReference type="PANTHER" id="PTHR11527">
    <property type="entry name" value="HEAT-SHOCK PROTEIN 20 FAMILY MEMBER"/>
    <property type="match status" value="1"/>
</dbReference>
<dbReference type="InterPro" id="IPR031107">
    <property type="entry name" value="Small_HSP"/>
</dbReference>
<reference evidence="4 5" key="1">
    <citation type="journal article" date="2015" name="Nature">
        <title>rRNA introns, odd ribosomes, and small enigmatic genomes across a large radiation of phyla.</title>
        <authorList>
            <person name="Brown C.T."/>
            <person name="Hug L.A."/>
            <person name="Thomas B.C."/>
            <person name="Sharon I."/>
            <person name="Castelle C.J."/>
            <person name="Singh A."/>
            <person name="Wilkins M.J."/>
            <person name="Williams K.H."/>
            <person name="Banfield J.F."/>
        </authorList>
    </citation>
    <scope>NUCLEOTIDE SEQUENCE [LARGE SCALE GENOMIC DNA]</scope>
</reference>
<evidence type="ECO:0000313" key="4">
    <source>
        <dbReference type="EMBL" id="KKR99973.1"/>
    </source>
</evidence>
<dbReference type="CDD" id="cd06464">
    <property type="entry name" value="ACD_sHsps-like"/>
    <property type="match status" value="1"/>
</dbReference>
<proteinExistence type="inferred from homology"/>
<evidence type="ECO:0000256" key="2">
    <source>
        <dbReference type="RuleBase" id="RU003616"/>
    </source>
</evidence>
<feature type="domain" description="SHSP" evidence="3">
    <location>
        <begin position="9"/>
        <end position="121"/>
    </location>
</feature>
<name>A0A0G0VGL8_9BACT</name>
<dbReference type="Proteomes" id="UP000033930">
    <property type="component" value="Unassembled WGS sequence"/>
</dbReference>
<dbReference type="InterPro" id="IPR008978">
    <property type="entry name" value="HSP20-like_chaperone"/>
</dbReference>
<sequence length="121" mass="13668">MSDEEMNLWQSAEGQLAVDVIETPTEIIIRSAIAGVRPQDIDIHVTSDLVTVRGERERHKERHDATVHFEECFWGSFSRSIVLPSHVKPDEAQAQMKNGVLTLTIPKAHGEMRVPIREDLS</sequence>
<dbReference type="SUPFAM" id="SSF49764">
    <property type="entry name" value="HSP20-like chaperones"/>
    <property type="match status" value="1"/>
</dbReference>
<dbReference type="Pfam" id="PF00011">
    <property type="entry name" value="HSP20"/>
    <property type="match status" value="1"/>
</dbReference>
<evidence type="ECO:0000256" key="1">
    <source>
        <dbReference type="PROSITE-ProRule" id="PRU00285"/>
    </source>
</evidence>
<dbReference type="InterPro" id="IPR002068">
    <property type="entry name" value="A-crystallin/Hsp20_dom"/>
</dbReference>
<dbReference type="PROSITE" id="PS01031">
    <property type="entry name" value="SHSP"/>
    <property type="match status" value="1"/>
</dbReference>
<dbReference type="Gene3D" id="2.60.40.790">
    <property type="match status" value="1"/>
</dbReference>
<evidence type="ECO:0000259" key="3">
    <source>
        <dbReference type="PROSITE" id="PS01031"/>
    </source>
</evidence>
<accession>A0A0G0VGL8</accession>
<comment type="similarity">
    <text evidence="1 2">Belongs to the small heat shock protein (HSP20) family.</text>
</comment>
<keyword evidence="4" id="KW-0346">Stress response</keyword>
<gene>
    <name evidence="4" type="ORF">UU50_C0001G0031</name>
</gene>
<dbReference type="AlphaFoldDB" id="A0A0G0VGL8"/>
<dbReference type="EMBL" id="LCAW01000001">
    <property type="protein sequence ID" value="KKR99973.1"/>
    <property type="molecule type" value="Genomic_DNA"/>
</dbReference>
<organism evidence="4 5">
    <name type="scientific">Candidatus Uhrbacteria bacterium GW2011_GWC1_41_20</name>
    <dbReference type="NCBI Taxonomy" id="1618983"/>
    <lineage>
        <taxon>Bacteria</taxon>
        <taxon>Candidatus Uhriibacteriota</taxon>
    </lineage>
</organism>
<comment type="caution">
    <text evidence="4">The sequence shown here is derived from an EMBL/GenBank/DDBJ whole genome shotgun (WGS) entry which is preliminary data.</text>
</comment>